<evidence type="ECO:0000256" key="1">
    <source>
        <dbReference type="SAM" id="MobiDB-lite"/>
    </source>
</evidence>
<dbReference type="AlphaFoldDB" id="A0A936ZUZ4"/>
<name>A0A936ZUZ4_9BURK</name>
<dbReference type="RefSeq" id="WP_236589660.1">
    <property type="nucleotide sequence ID" value="NZ_JAEQNA010000005.1"/>
</dbReference>
<keyword evidence="2" id="KW-0812">Transmembrane</keyword>
<feature type="compositionally biased region" description="Low complexity" evidence="1">
    <location>
        <begin position="1"/>
        <end position="15"/>
    </location>
</feature>
<protein>
    <submittedName>
        <fullName evidence="3">Uncharacterized protein</fullName>
    </submittedName>
</protein>
<feature type="region of interest" description="Disordered" evidence="1">
    <location>
        <begin position="1"/>
        <end position="21"/>
    </location>
</feature>
<accession>A0A936ZUZ4</accession>
<organism evidence="3 4">
    <name type="scientific">Ramlibacter aurantiacus</name>
    <dbReference type="NCBI Taxonomy" id="2801330"/>
    <lineage>
        <taxon>Bacteria</taxon>
        <taxon>Pseudomonadati</taxon>
        <taxon>Pseudomonadota</taxon>
        <taxon>Betaproteobacteria</taxon>
        <taxon>Burkholderiales</taxon>
        <taxon>Comamonadaceae</taxon>
        <taxon>Ramlibacter</taxon>
    </lineage>
</organism>
<feature type="transmembrane region" description="Helical" evidence="2">
    <location>
        <begin position="20"/>
        <end position="41"/>
    </location>
</feature>
<evidence type="ECO:0000313" key="3">
    <source>
        <dbReference type="EMBL" id="MBL0421635.1"/>
    </source>
</evidence>
<sequence>MKHPRSGFAASSSSGRHQRPGQAGSAVALVFGYFVPAYRLIRRVSEIAA</sequence>
<dbReference type="Proteomes" id="UP000613011">
    <property type="component" value="Unassembled WGS sequence"/>
</dbReference>
<proteinExistence type="predicted"/>
<reference evidence="3" key="1">
    <citation type="submission" date="2021-01" db="EMBL/GenBank/DDBJ databases">
        <title>Ramlibacter sp. strain AW1 16S ribosomal RNA gene Genome sequencing and assembly.</title>
        <authorList>
            <person name="Kang M."/>
        </authorList>
    </citation>
    <scope>NUCLEOTIDE SEQUENCE</scope>
    <source>
        <strain evidence="3">AW1</strain>
    </source>
</reference>
<keyword evidence="2" id="KW-0472">Membrane</keyword>
<evidence type="ECO:0000256" key="2">
    <source>
        <dbReference type="SAM" id="Phobius"/>
    </source>
</evidence>
<evidence type="ECO:0000313" key="4">
    <source>
        <dbReference type="Proteomes" id="UP000613011"/>
    </source>
</evidence>
<keyword evidence="4" id="KW-1185">Reference proteome</keyword>
<gene>
    <name evidence="3" type="ORF">JI739_14860</name>
</gene>
<dbReference type="EMBL" id="JAEQNA010000005">
    <property type="protein sequence ID" value="MBL0421635.1"/>
    <property type="molecule type" value="Genomic_DNA"/>
</dbReference>
<comment type="caution">
    <text evidence="3">The sequence shown here is derived from an EMBL/GenBank/DDBJ whole genome shotgun (WGS) entry which is preliminary data.</text>
</comment>
<keyword evidence="2" id="KW-1133">Transmembrane helix</keyword>